<accession>A0A0A9X698</accession>
<dbReference type="GO" id="GO:0005524">
    <property type="term" value="F:ATP binding"/>
    <property type="evidence" value="ECO:0007669"/>
    <property type="project" value="InterPro"/>
</dbReference>
<feature type="domain" description="ArsA/GET3 Anion-transporting ATPase-like" evidence="2">
    <location>
        <begin position="32"/>
        <end position="212"/>
    </location>
</feature>
<reference evidence="4" key="3">
    <citation type="submission" date="2014-09" db="EMBL/GenBank/DDBJ databases">
        <authorList>
            <person name="Magalhaes I.L.F."/>
            <person name="Oliveira U."/>
            <person name="Santos F.R."/>
            <person name="Vidigal T.H.D.A."/>
            <person name="Brescovit A.D."/>
            <person name="Santos A.J."/>
        </authorList>
    </citation>
    <scope>NUCLEOTIDE SEQUENCE</scope>
</reference>
<dbReference type="InterPro" id="IPR016300">
    <property type="entry name" value="ATPase_ArsA/GET3"/>
</dbReference>
<dbReference type="GO" id="GO:0043529">
    <property type="term" value="C:GET complex"/>
    <property type="evidence" value="ECO:0007669"/>
    <property type="project" value="TreeGrafter"/>
</dbReference>
<evidence type="ECO:0000313" key="3">
    <source>
        <dbReference type="EMBL" id="JAG16252.1"/>
    </source>
</evidence>
<dbReference type="PANTHER" id="PTHR10803">
    <property type="entry name" value="ARSENICAL PUMP-DRIVING ATPASE ARSENITE-TRANSLOCATING ATPASE"/>
    <property type="match status" value="1"/>
</dbReference>
<dbReference type="AlphaFoldDB" id="A0A0A9X698"/>
<reference evidence="3" key="1">
    <citation type="journal article" date="2014" name="PLoS ONE">
        <title>Transcriptome-Based Identification of ABC Transporters in the Western Tarnished Plant Bug Lygus hesperus.</title>
        <authorList>
            <person name="Hull J.J."/>
            <person name="Chaney K."/>
            <person name="Geib S.M."/>
            <person name="Fabrick J.A."/>
            <person name="Brent C.S."/>
            <person name="Walsh D."/>
            <person name="Lavine L.C."/>
        </authorList>
    </citation>
    <scope>NUCLEOTIDE SEQUENCE</scope>
</reference>
<dbReference type="PANTHER" id="PTHR10803:SF3">
    <property type="entry name" value="ATPASE GET3"/>
    <property type="match status" value="1"/>
</dbReference>
<dbReference type="NCBIfam" id="TIGR00345">
    <property type="entry name" value="GET3_arsA_TRC40"/>
    <property type="match status" value="1"/>
</dbReference>
<proteinExistence type="inferred from homology"/>
<gene>
    <name evidence="3" type="ORF">CM83_98643</name>
</gene>
<reference evidence="3" key="2">
    <citation type="submission" date="2014-07" db="EMBL/GenBank/DDBJ databases">
        <authorList>
            <person name="Hull J."/>
        </authorList>
    </citation>
    <scope>NUCLEOTIDE SEQUENCE</scope>
</reference>
<organism evidence="3">
    <name type="scientific">Lygus hesperus</name>
    <name type="common">Western plant bug</name>
    <dbReference type="NCBI Taxonomy" id="30085"/>
    <lineage>
        <taxon>Eukaryota</taxon>
        <taxon>Metazoa</taxon>
        <taxon>Ecdysozoa</taxon>
        <taxon>Arthropoda</taxon>
        <taxon>Hexapoda</taxon>
        <taxon>Insecta</taxon>
        <taxon>Pterygota</taxon>
        <taxon>Neoptera</taxon>
        <taxon>Paraneoptera</taxon>
        <taxon>Hemiptera</taxon>
        <taxon>Heteroptera</taxon>
        <taxon>Panheteroptera</taxon>
        <taxon>Cimicomorpha</taxon>
        <taxon>Miridae</taxon>
        <taxon>Mirini</taxon>
        <taxon>Lygus</taxon>
    </lineage>
</organism>
<evidence type="ECO:0000259" key="2">
    <source>
        <dbReference type="Pfam" id="PF02374"/>
    </source>
</evidence>
<protein>
    <recommendedName>
        <fullName evidence="2">ArsA/GET3 Anion-transporting ATPase-like domain-containing protein</fullName>
    </recommendedName>
</protein>
<dbReference type="EMBL" id="GBRD01013143">
    <property type="protein sequence ID" value="JAG52683.1"/>
    <property type="molecule type" value="Transcribed_RNA"/>
</dbReference>
<dbReference type="GO" id="GO:0016887">
    <property type="term" value="F:ATP hydrolysis activity"/>
    <property type="evidence" value="ECO:0007669"/>
    <property type="project" value="InterPro"/>
</dbReference>
<dbReference type="SUPFAM" id="SSF52540">
    <property type="entry name" value="P-loop containing nucleoside triphosphate hydrolases"/>
    <property type="match status" value="1"/>
</dbReference>
<dbReference type="GO" id="GO:0071816">
    <property type="term" value="P:tail-anchored membrane protein insertion into ER membrane"/>
    <property type="evidence" value="ECO:0007669"/>
    <property type="project" value="TreeGrafter"/>
</dbReference>
<name>A0A0A9X698_LYGHE</name>
<evidence type="ECO:0000256" key="1">
    <source>
        <dbReference type="ARBA" id="ARBA00011040"/>
    </source>
</evidence>
<dbReference type="Pfam" id="PF02374">
    <property type="entry name" value="ArsA_ATPase"/>
    <property type="match status" value="1"/>
</dbReference>
<sequence>MANANLVKIDESTKKKPLAKSLNNVYEDEALKWIFVGGKGGVGKTTCSCSLALRLAQVRRSVLLISTDPAHNVSHAFDQKFGRAPTKVNGVENLFVMEMDPKGFLECFPQLCDDGTCPSERVSAKSALAEFFGNVPGIDETLAYAEIMKMAHSSEFSVVVFDTAPTGHTLRLLSFPAALEAFFTKVIGLRDRFLPLLTMFQNFQSVETESLTEILTIRAICSKSSRKPMCS</sequence>
<dbReference type="InterPro" id="IPR025723">
    <property type="entry name" value="ArsA/GET3_ATPase-like"/>
</dbReference>
<dbReference type="InterPro" id="IPR027417">
    <property type="entry name" value="P-loop_NTPase"/>
</dbReference>
<dbReference type="Gene3D" id="3.40.50.300">
    <property type="entry name" value="P-loop containing nucleotide triphosphate hydrolases"/>
    <property type="match status" value="1"/>
</dbReference>
<evidence type="ECO:0000313" key="4">
    <source>
        <dbReference type="EMBL" id="JAG52683.1"/>
    </source>
</evidence>
<dbReference type="CDD" id="cd02035">
    <property type="entry name" value="ArsA"/>
    <property type="match status" value="1"/>
</dbReference>
<dbReference type="EMBL" id="GBHO01027352">
    <property type="protein sequence ID" value="JAG16252.1"/>
    <property type="molecule type" value="Transcribed_RNA"/>
</dbReference>
<comment type="similarity">
    <text evidence="1">Belongs to the arsA ATPase family.</text>
</comment>